<dbReference type="EMBL" id="CYRY02043228">
    <property type="protein sequence ID" value="VCX37458.1"/>
    <property type="molecule type" value="Genomic_DNA"/>
</dbReference>
<gene>
    <name evidence="1" type="ORF">BN2614_LOCUS2</name>
</gene>
<keyword evidence="2" id="KW-1185">Reference proteome</keyword>
<evidence type="ECO:0000313" key="2">
    <source>
        <dbReference type="Proteomes" id="UP000269945"/>
    </source>
</evidence>
<reference evidence="1 2" key="1">
    <citation type="submission" date="2018-10" db="EMBL/GenBank/DDBJ databases">
        <authorList>
            <person name="Ekblom R."/>
            <person name="Jareborg N."/>
        </authorList>
    </citation>
    <scope>NUCLEOTIDE SEQUENCE [LARGE SCALE GENOMIC DNA]</scope>
    <source>
        <tissue evidence="1">Muscle</tissue>
    </source>
</reference>
<dbReference type="AlphaFoldDB" id="A0A9X9M624"/>
<comment type="caution">
    <text evidence="1">The sequence shown here is derived from an EMBL/GenBank/DDBJ whole genome shotgun (WGS) entry which is preliminary data.</text>
</comment>
<name>A0A9X9M624_GULGU</name>
<organism evidence="1 2">
    <name type="scientific">Gulo gulo</name>
    <name type="common">Wolverine</name>
    <name type="synonym">Gluton</name>
    <dbReference type="NCBI Taxonomy" id="48420"/>
    <lineage>
        <taxon>Eukaryota</taxon>
        <taxon>Metazoa</taxon>
        <taxon>Chordata</taxon>
        <taxon>Craniata</taxon>
        <taxon>Vertebrata</taxon>
        <taxon>Euteleostomi</taxon>
        <taxon>Mammalia</taxon>
        <taxon>Eutheria</taxon>
        <taxon>Laurasiatheria</taxon>
        <taxon>Carnivora</taxon>
        <taxon>Caniformia</taxon>
        <taxon>Musteloidea</taxon>
        <taxon>Mustelidae</taxon>
        <taxon>Guloninae</taxon>
        <taxon>Gulo</taxon>
    </lineage>
</organism>
<sequence>MQVGSEACAKFYVTCFPGVQSQGAEVYCPNTAAGGHLWGQGLDLRDRRG</sequence>
<accession>A0A9X9M624</accession>
<protein>
    <submittedName>
        <fullName evidence="1">Uncharacterized protein</fullName>
    </submittedName>
</protein>
<dbReference type="Proteomes" id="UP000269945">
    <property type="component" value="Unassembled WGS sequence"/>
</dbReference>
<proteinExistence type="predicted"/>
<evidence type="ECO:0000313" key="1">
    <source>
        <dbReference type="EMBL" id="VCX37458.1"/>
    </source>
</evidence>